<dbReference type="RefSeq" id="XP_005756723.1">
    <property type="nucleotide sequence ID" value="XM_005756666.1"/>
</dbReference>
<dbReference type="EnsemblProtists" id="EOD04294">
    <property type="protein sequence ID" value="EOD04294"/>
    <property type="gene ID" value="EMIHUDRAFT_460265"/>
</dbReference>
<evidence type="ECO:0008006" key="3">
    <source>
        <dbReference type="Google" id="ProtNLM"/>
    </source>
</evidence>
<proteinExistence type="predicted"/>
<reference evidence="2" key="1">
    <citation type="journal article" date="2013" name="Nature">
        <title>Pan genome of the phytoplankton Emiliania underpins its global distribution.</title>
        <authorList>
            <person name="Read B.A."/>
            <person name="Kegel J."/>
            <person name="Klute M.J."/>
            <person name="Kuo A."/>
            <person name="Lefebvre S.C."/>
            <person name="Maumus F."/>
            <person name="Mayer C."/>
            <person name="Miller J."/>
            <person name="Monier A."/>
            <person name="Salamov A."/>
            <person name="Young J."/>
            <person name="Aguilar M."/>
            <person name="Claverie J.M."/>
            <person name="Frickenhaus S."/>
            <person name="Gonzalez K."/>
            <person name="Herman E.K."/>
            <person name="Lin Y.C."/>
            <person name="Napier J."/>
            <person name="Ogata H."/>
            <person name="Sarno A.F."/>
            <person name="Shmutz J."/>
            <person name="Schroeder D."/>
            <person name="de Vargas C."/>
            <person name="Verret F."/>
            <person name="von Dassow P."/>
            <person name="Valentin K."/>
            <person name="Van de Peer Y."/>
            <person name="Wheeler G."/>
            <person name="Dacks J.B."/>
            <person name="Delwiche C.F."/>
            <person name="Dyhrman S.T."/>
            <person name="Glockner G."/>
            <person name="John U."/>
            <person name="Richards T."/>
            <person name="Worden A.Z."/>
            <person name="Zhang X."/>
            <person name="Grigoriev I.V."/>
            <person name="Allen A.E."/>
            <person name="Bidle K."/>
            <person name="Borodovsky M."/>
            <person name="Bowler C."/>
            <person name="Brownlee C."/>
            <person name="Cock J.M."/>
            <person name="Elias M."/>
            <person name="Gladyshev V.N."/>
            <person name="Groth M."/>
            <person name="Guda C."/>
            <person name="Hadaegh A."/>
            <person name="Iglesias-Rodriguez M.D."/>
            <person name="Jenkins J."/>
            <person name="Jones B.M."/>
            <person name="Lawson T."/>
            <person name="Leese F."/>
            <person name="Lindquist E."/>
            <person name="Lobanov A."/>
            <person name="Lomsadze A."/>
            <person name="Malik S.B."/>
            <person name="Marsh M.E."/>
            <person name="Mackinder L."/>
            <person name="Mock T."/>
            <person name="Mueller-Roeber B."/>
            <person name="Pagarete A."/>
            <person name="Parker M."/>
            <person name="Probert I."/>
            <person name="Quesneville H."/>
            <person name="Raines C."/>
            <person name="Rensing S.A."/>
            <person name="Riano-Pachon D.M."/>
            <person name="Richier S."/>
            <person name="Rokitta S."/>
            <person name="Shiraiwa Y."/>
            <person name="Soanes D.M."/>
            <person name="van der Giezen M."/>
            <person name="Wahlund T.M."/>
            <person name="Williams B."/>
            <person name="Wilson W."/>
            <person name="Wolfe G."/>
            <person name="Wurch L.L."/>
        </authorList>
    </citation>
    <scope>NUCLEOTIDE SEQUENCE</scope>
</reference>
<sequence>MDHMQWYSVYGNHDYEAPDWRCGCLSDPKQCHQVQKHGARHRNTSWYMPSTYYHARPLPGVNIEVVALDMNAADASKSCPWLVQSEGCSPAQCLRTLAEREVASARMLRERVAANRGGNLLVVSHYPTDFLLGRRPGGIDTIGLLRSHETRISYFGGHRHATAAHESGYAGTASIAPNRNWLTGGGGGWACDGQQGFLVGEIMADGRAVNVETVLIDDARCCTDP</sequence>
<keyword evidence="2" id="KW-1185">Reference proteome</keyword>
<evidence type="ECO:0000313" key="1">
    <source>
        <dbReference type="EnsemblProtists" id="EOD04294"/>
    </source>
</evidence>
<evidence type="ECO:0000313" key="2">
    <source>
        <dbReference type="Proteomes" id="UP000013827"/>
    </source>
</evidence>
<reference evidence="1" key="2">
    <citation type="submission" date="2024-10" db="UniProtKB">
        <authorList>
            <consortium name="EnsemblProtists"/>
        </authorList>
    </citation>
    <scope>IDENTIFICATION</scope>
</reference>
<dbReference type="PaxDb" id="2903-EOD04294"/>
<dbReference type="Gene3D" id="3.60.21.10">
    <property type="match status" value="1"/>
</dbReference>
<dbReference type="OMA" id="ASAQINY"/>
<protein>
    <recommendedName>
        <fullName evidence="3">Calcineurin-like phosphoesterase domain-containing protein</fullName>
    </recommendedName>
</protein>
<dbReference type="SUPFAM" id="SSF56300">
    <property type="entry name" value="Metallo-dependent phosphatases"/>
    <property type="match status" value="1"/>
</dbReference>
<dbReference type="Proteomes" id="UP000013827">
    <property type="component" value="Unassembled WGS sequence"/>
</dbReference>
<organism evidence="1 2">
    <name type="scientific">Emiliania huxleyi (strain CCMP1516)</name>
    <dbReference type="NCBI Taxonomy" id="280463"/>
    <lineage>
        <taxon>Eukaryota</taxon>
        <taxon>Haptista</taxon>
        <taxon>Haptophyta</taxon>
        <taxon>Prymnesiophyceae</taxon>
        <taxon>Isochrysidales</taxon>
        <taxon>Noelaerhabdaceae</taxon>
        <taxon>Emiliania</taxon>
    </lineage>
</organism>
<dbReference type="HOGENOM" id="CLU_1231839_0_0_1"/>
<name>A0A0D3HZ59_EMIH1</name>
<accession>A0A0D3HZ59</accession>
<dbReference type="GeneID" id="17250442"/>
<dbReference type="KEGG" id="ehx:EMIHUDRAFT_460265"/>
<dbReference type="AlphaFoldDB" id="A0A0D3HZ59"/>
<dbReference type="InterPro" id="IPR029052">
    <property type="entry name" value="Metallo-depent_PP-like"/>
</dbReference>